<keyword evidence="2" id="KW-0732">Signal</keyword>
<reference evidence="6" key="1">
    <citation type="journal article" date="2019" name="Int. J. Syst. Evol. Microbiol.">
        <title>The Global Catalogue of Microorganisms (GCM) 10K type strain sequencing project: providing services to taxonomists for standard genome sequencing and annotation.</title>
        <authorList>
            <consortium name="The Broad Institute Genomics Platform"/>
            <consortium name="The Broad Institute Genome Sequencing Center for Infectious Disease"/>
            <person name="Wu L."/>
            <person name="Ma J."/>
        </authorList>
    </citation>
    <scope>NUCLEOTIDE SEQUENCE [LARGE SCALE GENOMIC DNA]</scope>
    <source>
        <strain evidence="6">JCM 17978</strain>
    </source>
</reference>
<name>A0ABW0C764_9FLAO</name>
<dbReference type="EMBL" id="JBHSLA010000004">
    <property type="protein sequence ID" value="MFC5195883.1"/>
    <property type="molecule type" value="Genomic_DNA"/>
</dbReference>
<sequence length="1033" mass="112772">MKTNLLVLFAVSSMWMHGQTTPIPDPNFEQALITLGYDTNGLNGNILNSDAELATTLYVNNSNISSLEGVEAFINVTDLRFSDNSVTTVDLSSNAALNILVSQNNPLVALDLSQNFNLTLLFSDNTDIATITFSNPSALVSLNLANAPASFLDLSNMPNLESIDITNSNVSNVNVSSNPQLDALYMAGTNSSNLDLSQNPDLQVLSLYDNNFSAIDFSNNPAITTLYLGLNRFTTFSTSDLPNLVEFAIQNQQPGFKLTSIDVSGSPVLTTLYVEENELTSIDLSANAQLDLLNIGLNTFTALDVSNNSVLRILNAYVNNLETVDLSGNPALTVVNVSDNDLIALNLANGNNAAINTFFSGNNPSLSCIQVDDLQVAYNKQASELWFKDDVVLYETDCNNPGVLTISVPDDNLEQALIDYGIDRSGILDDTITLSEALNTTFLDLNGRGINDATGLQSFKHLTGLNIAVNNLSSMDVSAMSRLVYLDVYDNNLSSLNVDNNPEVSELYLGLNNISSIDVSQLNLRDFFIHENPIASVDLANSTNLERFYAYDCELVSVDVSNSPNLEVLSLDRNNLSDLNLANGNNAILNEFFVFDNSNLFCIQVDNVEQAYLKRADGVWGKNDQALYQTDCANPSTDLTFVPDDNFEQALIDFGIDRSGVMDNYITKSEALNVGFMDLSNRGIFDPNGLQAFKYLTGLNLANNNLSTINISTLTALDYIDVYNNNLNSLDISNNPNLQRLFFAENNLTSIDVGALNLIELSMDNNNIASLDLSNSTDLERFYAYNNNLNAIDFSNNPNLEVVMLNENANIGTINLSSQTELIEFSAGGTGISTIDVSANPNLTDLNLYSNAFTTIDVSNNLNLVRLDLNNNDVTGLVDLSNHPTLEIVLFEGNNLLELDLKNGNTNAIIEYDTRNNPSLNCVQVDDVAFANANFLQRDGFTGFNTDCNFTLSIEDVFLENTFSLYPNPVQSELHISTTETIEALVIVDLTGKVIKNVSGDVKTIDVSDLSTGMYIVKIQTNANSFSQKVIKN</sequence>
<evidence type="ECO:0000256" key="1">
    <source>
        <dbReference type="ARBA" id="ARBA00022614"/>
    </source>
</evidence>
<proteinExistence type="predicted"/>
<dbReference type="Gene3D" id="3.80.10.10">
    <property type="entry name" value="Ribonuclease Inhibitor"/>
    <property type="match status" value="4"/>
</dbReference>
<keyword evidence="1" id="KW-0433">Leucine-rich repeat</keyword>
<dbReference type="Proteomes" id="UP001596162">
    <property type="component" value="Unassembled WGS sequence"/>
</dbReference>
<dbReference type="RefSeq" id="WP_376860964.1">
    <property type="nucleotide sequence ID" value="NZ_JBHSLA010000004.1"/>
</dbReference>
<evidence type="ECO:0000313" key="5">
    <source>
        <dbReference type="EMBL" id="MFC5195883.1"/>
    </source>
</evidence>
<evidence type="ECO:0000313" key="6">
    <source>
        <dbReference type="Proteomes" id="UP001596162"/>
    </source>
</evidence>
<evidence type="ECO:0000256" key="2">
    <source>
        <dbReference type="ARBA" id="ARBA00022729"/>
    </source>
</evidence>
<dbReference type="PROSITE" id="PS51450">
    <property type="entry name" value="LRR"/>
    <property type="match status" value="1"/>
</dbReference>
<comment type="caution">
    <text evidence="5">The sequence shown here is derived from an EMBL/GenBank/DDBJ whole genome shotgun (WGS) entry which is preliminary data.</text>
</comment>
<dbReference type="SUPFAM" id="SSF52058">
    <property type="entry name" value="L domain-like"/>
    <property type="match status" value="3"/>
</dbReference>
<accession>A0ABW0C764</accession>
<feature type="domain" description="Secretion system C-terminal sorting" evidence="4">
    <location>
        <begin position="965"/>
        <end position="1031"/>
    </location>
</feature>
<dbReference type="InterPro" id="IPR001611">
    <property type="entry name" value="Leu-rich_rpt"/>
</dbReference>
<keyword evidence="6" id="KW-1185">Reference proteome</keyword>
<gene>
    <name evidence="5" type="ORF">ACFPH8_11125</name>
</gene>
<dbReference type="PANTHER" id="PTHR47566:SF1">
    <property type="entry name" value="PROTEIN NUD1"/>
    <property type="match status" value="1"/>
</dbReference>
<dbReference type="InterPro" id="IPR032675">
    <property type="entry name" value="LRR_dom_sf"/>
</dbReference>
<organism evidence="5 6">
    <name type="scientific">Bizionia hallyeonensis</name>
    <dbReference type="NCBI Taxonomy" id="1123757"/>
    <lineage>
        <taxon>Bacteria</taxon>
        <taxon>Pseudomonadati</taxon>
        <taxon>Bacteroidota</taxon>
        <taxon>Flavobacteriia</taxon>
        <taxon>Flavobacteriales</taxon>
        <taxon>Flavobacteriaceae</taxon>
        <taxon>Bizionia</taxon>
    </lineage>
</organism>
<dbReference type="InterPro" id="IPR052574">
    <property type="entry name" value="CDIRP"/>
</dbReference>
<evidence type="ECO:0000256" key="3">
    <source>
        <dbReference type="ARBA" id="ARBA00022737"/>
    </source>
</evidence>
<keyword evidence="3" id="KW-0677">Repeat</keyword>
<dbReference type="Pfam" id="PF18962">
    <property type="entry name" value="Por_Secre_tail"/>
    <property type="match status" value="1"/>
</dbReference>
<dbReference type="InterPro" id="IPR026444">
    <property type="entry name" value="Secre_tail"/>
</dbReference>
<protein>
    <submittedName>
        <fullName evidence="5">T9SS type A sorting domain-containing protein</fullName>
    </submittedName>
</protein>
<dbReference type="PANTHER" id="PTHR47566">
    <property type="match status" value="1"/>
</dbReference>
<dbReference type="NCBIfam" id="TIGR04183">
    <property type="entry name" value="Por_Secre_tail"/>
    <property type="match status" value="1"/>
</dbReference>
<evidence type="ECO:0000259" key="4">
    <source>
        <dbReference type="Pfam" id="PF18962"/>
    </source>
</evidence>